<dbReference type="Proteomes" id="UP000634455">
    <property type="component" value="Unassembled WGS sequence"/>
</dbReference>
<feature type="transmembrane region" description="Helical" evidence="1">
    <location>
        <begin position="35"/>
        <end position="55"/>
    </location>
</feature>
<dbReference type="EMBL" id="BMZF01000002">
    <property type="protein sequence ID" value="GHA47910.1"/>
    <property type="molecule type" value="Genomic_DNA"/>
</dbReference>
<dbReference type="Gene3D" id="1.10.3730.20">
    <property type="match status" value="1"/>
</dbReference>
<dbReference type="SUPFAM" id="SSF103481">
    <property type="entry name" value="Multidrug resistance efflux transporter EmrE"/>
    <property type="match status" value="1"/>
</dbReference>
<dbReference type="InterPro" id="IPR037185">
    <property type="entry name" value="EmrE-like"/>
</dbReference>
<gene>
    <name evidence="2" type="ORF">GCM10008927_11060</name>
</gene>
<keyword evidence="1" id="KW-0812">Transmembrane</keyword>
<name>A0ABQ3CWX6_9RHOB</name>
<accession>A0ABQ3CWX6</accession>
<evidence type="ECO:0008006" key="4">
    <source>
        <dbReference type="Google" id="ProtNLM"/>
    </source>
</evidence>
<evidence type="ECO:0000256" key="1">
    <source>
        <dbReference type="SAM" id="Phobius"/>
    </source>
</evidence>
<evidence type="ECO:0000313" key="2">
    <source>
        <dbReference type="EMBL" id="GHA47910.1"/>
    </source>
</evidence>
<reference evidence="3" key="1">
    <citation type="journal article" date="2019" name="Int. J. Syst. Evol. Microbiol.">
        <title>The Global Catalogue of Microorganisms (GCM) 10K type strain sequencing project: providing services to taxonomists for standard genome sequencing and annotation.</title>
        <authorList>
            <consortium name="The Broad Institute Genomics Platform"/>
            <consortium name="The Broad Institute Genome Sequencing Center for Infectious Disease"/>
            <person name="Wu L."/>
            <person name="Ma J."/>
        </authorList>
    </citation>
    <scope>NUCLEOTIDE SEQUENCE [LARGE SCALE GENOMIC DNA]</scope>
    <source>
        <strain evidence="3">KCTC 32465</strain>
    </source>
</reference>
<organism evidence="2 3">
    <name type="scientific">Paramylibacter ulvae</name>
    <dbReference type="NCBI Taxonomy" id="1651968"/>
    <lineage>
        <taxon>Bacteria</taxon>
        <taxon>Pseudomonadati</taxon>
        <taxon>Pseudomonadota</taxon>
        <taxon>Alphaproteobacteria</taxon>
        <taxon>Rhodobacterales</taxon>
        <taxon>Paracoccaceae</taxon>
        <taxon>Paramylibacter</taxon>
    </lineage>
</organism>
<feature type="transmembrane region" description="Helical" evidence="1">
    <location>
        <begin position="61"/>
        <end position="81"/>
    </location>
</feature>
<comment type="caution">
    <text evidence="2">The sequence shown here is derived from an EMBL/GenBank/DDBJ whole genome shotgun (WGS) entry which is preliminary data.</text>
</comment>
<proteinExistence type="predicted"/>
<keyword evidence="1" id="KW-1133">Transmembrane helix</keyword>
<keyword evidence="1" id="KW-0472">Membrane</keyword>
<evidence type="ECO:0000313" key="3">
    <source>
        <dbReference type="Proteomes" id="UP000634455"/>
    </source>
</evidence>
<protein>
    <recommendedName>
        <fullName evidence="4">EamA domain-containing protein</fullName>
    </recommendedName>
</protein>
<feature type="transmembrane region" description="Helical" evidence="1">
    <location>
        <begin position="115"/>
        <end position="132"/>
    </location>
</feature>
<sequence length="133" mass="14716">METSEDYHCFLFAYDAEFLNPTNGVQMMYTFQNPVFLIALSALGYALATLAMKHMADTPSIWPLIFIIGFFATAILFEIIVLRQENLAFTYVAILALEALLVVIISIFIGESLSMREITGGIIVLIGAAVLWG</sequence>
<keyword evidence="3" id="KW-1185">Reference proteome</keyword>
<feature type="transmembrane region" description="Helical" evidence="1">
    <location>
        <begin position="88"/>
        <end position="109"/>
    </location>
</feature>